<dbReference type="Pfam" id="PF00128">
    <property type="entry name" value="Alpha-amylase"/>
    <property type="match status" value="1"/>
</dbReference>
<keyword evidence="1 4" id="KW-0378">Hydrolase</keyword>
<dbReference type="InterPro" id="IPR017853">
    <property type="entry name" value="GH"/>
</dbReference>
<organism evidence="4 5">
    <name type="scientific">Nocardioides kribbensis</name>
    <dbReference type="NCBI Taxonomy" id="305517"/>
    <lineage>
        <taxon>Bacteria</taxon>
        <taxon>Bacillati</taxon>
        <taxon>Actinomycetota</taxon>
        <taxon>Actinomycetes</taxon>
        <taxon>Propionibacteriales</taxon>
        <taxon>Nocardioidaceae</taxon>
        <taxon>Nocardioides</taxon>
    </lineage>
</organism>
<gene>
    <name evidence="4" type="ORF">V6R90_07760</name>
</gene>
<proteinExistence type="predicted"/>
<dbReference type="InterPro" id="IPR004185">
    <property type="entry name" value="Glyco_hydro_13_lg-like_dom"/>
</dbReference>
<dbReference type="EMBL" id="JBEGDP010000006">
    <property type="protein sequence ID" value="MEQ7847172.1"/>
    <property type="molecule type" value="Genomic_DNA"/>
</dbReference>
<dbReference type="SUPFAM" id="SSF51445">
    <property type="entry name" value="(Trans)glycosidases"/>
    <property type="match status" value="1"/>
</dbReference>
<dbReference type="SUPFAM" id="SSF81296">
    <property type="entry name" value="E set domains"/>
    <property type="match status" value="1"/>
</dbReference>
<dbReference type="InterPro" id="IPR013783">
    <property type="entry name" value="Ig-like_fold"/>
</dbReference>
<sequence>MSLLREPHHDGSPAYLDDESPTLGWSVRVRCRVAADDPVERVWIRTTYDAEPTFHACTAVARDARADGSVWWEGQLPLHNPVTHYRFLLVGPEADGSQQRWLTAAGVVEHDGPDSLDFRVTTHAGAPDWGREAVVYQVFPDRFARSTAADERETPAWAVPAHWDDEVVFEGSDPRTPLQLFGGDLDGVTEHLDHLVEVGATVLYTTPVFPGESNHRYNASTFDGVDPLLGGDAAYARLAEAVHARGLRLLGDLTTNHTGDTHEWFTRAASAPDSPTRGWYYFAHDGSYECWMGHGTLPKLNLADPDLRAAMVEGPDSVVARWLRPPFSVDGWRIDVANMTGRLGAVDVNHATARAVRRTAEAERGDAWVIGEHNHDASGDLDGDGWHGTMNYSGFSWPVWSWLRDPDSPARPFGRPVPVPRRPGQQVHRTLREWQARYGWQATAQSWSILGSHDSARIRTLTGSAPVHRVAAGLQFTLPGVPMVFAGDEIGLEGVNGEDARRPMPWHRRDDWDHDTLATYAALARLRAAEPALTRGGLRWAHVDDDTLVFVREHPAGSLLVCARRAAGGSVDLPEGALLATGQEALGDVEALLGTEPGGPGGRLKVRRGTLRVPADGVGVRVWRL</sequence>
<reference evidence="4 5" key="1">
    <citation type="submission" date="2024-02" db="EMBL/GenBank/DDBJ databases">
        <title>Full genome sequence of Nocardioides kribbensis.</title>
        <authorList>
            <person name="Poletto B.L."/>
            <person name="Silva G."/>
            <person name="Galante D."/>
            <person name="Campos K.R."/>
            <person name="Santos M.B.N."/>
            <person name="Sacchi C.T."/>
        </authorList>
    </citation>
    <scope>NUCLEOTIDE SEQUENCE [LARGE SCALE GENOMIC DNA]</scope>
    <source>
        <strain evidence="4 5">O4R</strain>
    </source>
</reference>
<keyword evidence="5" id="KW-1185">Reference proteome</keyword>
<comment type="caution">
    <text evidence="4">The sequence shown here is derived from an EMBL/GenBank/DDBJ whole genome shotgun (WGS) entry which is preliminary data.</text>
</comment>
<dbReference type="Gene3D" id="3.20.20.80">
    <property type="entry name" value="Glycosidases"/>
    <property type="match status" value="1"/>
</dbReference>
<accession>A0ABV1NXE2</accession>
<feature type="domain" description="Glycosyl hydrolase family 13 catalytic" evidence="3">
    <location>
        <begin position="137"/>
        <end position="527"/>
    </location>
</feature>
<dbReference type="RefSeq" id="WP_349804308.1">
    <property type="nucleotide sequence ID" value="NZ_JBEGDP010000006.1"/>
</dbReference>
<dbReference type="PANTHER" id="PTHR10357:SF210">
    <property type="entry name" value="MALTODEXTRIN GLUCOSIDASE"/>
    <property type="match status" value="1"/>
</dbReference>
<dbReference type="SMART" id="SM00642">
    <property type="entry name" value="Aamy"/>
    <property type="match status" value="1"/>
</dbReference>
<protein>
    <submittedName>
        <fullName evidence="4">Glycoside hydrolase family 13 protein</fullName>
    </submittedName>
</protein>
<keyword evidence="2" id="KW-0326">Glycosidase</keyword>
<dbReference type="Gene3D" id="2.60.40.10">
    <property type="entry name" value="Immunoglobulins"/>
    <property type="match status" value="1"/>
</dbReference>
<name>A0ABV1NXE2_9ACTN</name>
<evidence type="ECO:0000313" key="4">
    <source>
        <dbReference type="EMBL" id="MEQ7847172.1"/>
    </source>
</evidence>
<dbReference type="PANTHER" id="PTHR10357">
    <property type="entry name" value="ALPHA-AMYLASE FAMILY MEMBER"/>
    <property type="match status" value="1"/>
</dbReference>
<evidence type="ECO:0000256" key="1">
    <source>
        <dbReference type="ARBA" id="ARBA00022801"/>
    </source>
</evidence>
<dbReference type="GO" id="GO:0016787">
    <property type="term" value="F:hydrolase activity"/>
    <property type="evidence" value="ECO:0007669"/>
    <property type="project" value="UniProtKB-KW"/>
</dbReference>
<evidence type="ECO:0000259" key="3">
    <source>
        <dbReference type="SMART" id="SM00642"/>
    </source>
</evidence>
<dbReference type="Proteomes" id="UP001482520">
    <property type="component" value="Unassembled WGS sequence"/>
</dbReference>
<dbReference type="InterPro" id="IPR014756">
    <property type="entry name" value="Ig_E-set"/>
</dbReference>
<evidence type="ECO:0000256" key="2">
    <source>
        <dbReference type="ARBA" id="ARBA00023295"/>
    </source>
</evidence>
<dbReference type="InterPro" id="IPR006047">
    <property type="entry name" value="GH13_cat_dom"/>
</dbReference>
<dbReference type="CDD" id="cd11338">
    <property type="entry name" value="AmyAc_CMD"/>
    <property type="match status" value="1"/>
</dbReference>
<dbReference type="CDD" id="cd02857">
    <property type="entry name" value="E_set_CDase_PDE_N"/>
    <property type="match status" value="1"/>
</dbReference>
<evidence type="ECO:0000313" key="5">
    <source>
        <dbReference type="Proteomes" id="UP001482520"/>
    </source>
</evidence>